<accession>A0A2P4YBU1</accession>
<dbReference type="Proteomes" id="UP000237271">
    <property type="component" value="Unassembled WGS sequence"/>
</dbReference>
<evidence type="ECO:0000313" key="1">
    <source>
        <dbReference type="EMBL" id="POM75283.1"/>
    </source>
</evidence>
<organism evidence="1 2">
    <name type="scientific">Phytophthora palmivora</name>
    <dbReference type="NCBI Taxonomy" id="4796"/>
    <lineage>
        <taxon>Eukaryota</taxon>
        <taxon>Sar</taxon>
        <taxon>Stramenopiles</taxon>
        <taxon>Oomycota</taxon>
        <taxon>Peronosporomycetes</taxon>
        <taxon>Peronosporales</taxon>
        <taxon>Peronosporaceae</taxon>
        <taxon>Phytophthora</taxon>
    </lineage>
</organism>
<dbReference type="EMBL" id="NCKW01003922">
    <property type="protein sequence ID" value="POM75283.1"/>
    <property type="molecule type" value="Genomic_DNA"/>
</dbReference>
<name>A0A2P4YBU1_9STRA</name>
<dbReference type="AlphaFoldDB" id="A0A2P4YBU1"/>
<keyword evidence="2" id="KW-1185">Reference proteome</keyword>
<protein>
    <submittedName>
        <fullName evidence="1">Uncharacterized protein</fullName>
    </submittedName>
</protein>
<gene>
    <name evidence="1" type="ORF">PHPALM_7632</name>
</gene>
<sequence>MNPSSDELKWLAASWGNVQVHGQPSLLFGVRSTSAVEGDNNDLLWGRKKHVARLNVVASTVHNFFVFDAFSYRNAGDCVQVYEVNLERKLCTRCVTFEQF</sequence>
<comment type="caution">
    <text evidence="1">The sequence shown here is derived from an EMBL/GenBank/DDBJ whole genome shotgun (WGS) entry which is preliminary data.</text>
</comment>
<evidence type="ECO:0000313" key="2">
    <source>
        <dbReference type="Proteomes" id="UP000237271"/>
    </source>
</evidence>
<proteinExistence type="predicted"/>
<dbReference type="OrthoDB" id="129375at2759"/>
<reference evidence="1 2" key="1">
    <citation type="journal article" date="2017" name="Genome Biol. Evol.">
        <title>Phytophthora megakarya and P. palmivora, closely related causal agents of cacao black pod rot, underwent increases in genome sizes and gene numbers by different mechanisms.</title>
        <authorList>
            <person name="Ali S.S."/>
            <person name="Shao J."/>
            <person name="Lary D.J."/>
            <person name="Kronmiller B."/>
            <person name="Shen D."/>
            <person name="Strem M.D."/>
            <person name="Amoako-Attah I."/>
            <person name="Akrofi A.Y."/>
            <person name="Begoude B.A."/>
            <person name="Ten Hoopen G.M."/>
            <person name="Coulibaly K."/>
            <person name="Kebe B.I."/>
            <person name="Melnick R.L."/>
            <person name="Guiltinan M.J."/>
            <person name="Tyler B.M."/>
            <person name="Meinhardt L.W."/>
            <person name="Bailey B.A."/>
        </authorList>
    </citation>
    <scope>NUCLEOTIDE SEQUENCE [LARGE SCALE GENOMIC DNA]</scope>
    <source>
        <strain evidence="2">sbr112.9</strain>
    </source>
</reference>